<evidence type="ECO:0000313" key="3">
    <source>
        <dbReference type="Proteomes" id="UP000464378"/>
    </source>
</evidence>
<reference evidence="2" key="1">
    <citation type="submission" date="2019-04" db="EMBL/GenBank/DDBJ databases">
        <authorList>
            <consortium name="Science for Life Laboratories"/>
        </authorList>
    </citation>
    <scope>NUCLEOTIDE SEQUENCE</scope>
    <source>
        <strain evidence="2">MBLW1</strain>
    </source>
</reference>
<dbReference type="RefSeq" id="WP_162657052.1">
    <property type="nucleotide sequence ID" value="NZ_LR593887.1"/>
</dbReference>
<dbReference type="InParanoid" id="A0A6C2YL09"/>
<feature type="domain" description="T6SS immunity protein Tdi1 C-terminal" evidence="1">
    <location>
        <begin position="68"/>
        <end position="140"/>
    </location>
</feature>
<gene>
    <name evidence="2" type="ORF">GMBLW1_21570</name>
</gene>
<dbReference type="KEGG" id="tim:GMBLW1_21570"/>
<proteinExistence type="predicted"/>
<sequence>MRITWNELTVSMDGVDLEQLLSEWRWLVQDSVQPVLISSLGDLFLRHEDGRILWLDTGTAELCEVASDAAEFKELMVQPENANSWFIPQLVGDILSQGKQLAPGECFSYQVLPALGGKMEPDNFEATDLQVHFSIAGQIHRQLHDLPPGTPIGDISFE</sequence>
<keyword evidence="3" id="KW-1185">Reference proteome</keyword>
<organism evidence="2">
    <name type="scientific">Tuwongella immobilis</name>
    <dbReference type="NCBI Taxonomy" id="692036"/>
    <lineage>
        <taxon>Bacteria</taxon>
        <taxon>Pseudomonadati</taxon>
        <taxon>Planctomycetota</taxon>
        <taxon>Planctomycetia</taxon>
        <taxon>Gemmatales</taxon>
        <taxon>Gemmataceae</taxon>
        <taxon>Tuwongella</taxon>
    </lineage>
</organism>
<name>A0A6C2YL09_9BACT</name>
<evidence type="ECO:0000313" key="2">
    <source>
        <dbReference type="EMBL" id="VIP01803.1"/>
    </source>
</evidence>
<dbReference type="AlphaFoldDB" id="A0A6C2YL09"/>
<dbReference type="EMBL" id="LR593887">
    <property type="protein sequence ID" value="VTR99498.1"/>
    <property type="molecule type" value="Genomic_DNA"/>
</dbReference>
<evidence type="ECO:0000259" key="1">
    <source>
        <dbReference type="Pfam" id="PF08906"/>
    </source>
</evidence>
<dbReference type="EMBL" id="LR586016">
    <property type="protein sequence ID" value="VIP01803.1"/>
    <property type="molecule type" value="Genomic_DNA"/>
</dbReference>
<dbReference type="Proteomes" id="UP000464378">
    <property type="component" value="Chromosome"/>
</dbReference>
<protein>
    <recommendedName>
        <fullName evidence="1">T6SS immunity protein Tdi1 C-terminal domain-containing protein</fullName>
    </recommendedName>
</protein>
<dbReference type="InterPro" id="IPR015002">
    <property type="entry name" value="T6SS_Tdi1_C"/>
</dbReference>
<accession>A0A6C2YL09</accession>
<dbReference type="Pfam" id="PF08906">
    <property type="entry name" value="T6SS_Tdi1_C"/>
    <property type="match status" value="1"/>
</dbReference>